<reference evidence="2" key="1">
    <citation type="submission" date="2022-08" db="EMBL/GenBank/DDBJ databases">
        <title>Microvirga terrae sp. nov., isolated from soil.</title>
        <authorList>
            <person name="Kim K.H."/>
            <person name="Seo Y.L."/>
            <person name="Kim J.M."/>
            <person name="Lee J.K."/>
            <person name="Han D.M."/>
            <person name="Jeon C.O."/>
        </authorList>
    </citation>
    <scope>NUCLEOTIDE SEQUENCE</scope>
    <source>
        <strain evidence="2">R24</strain>
    </source>
</reference>
<evidence type="ECO:0000259" key="1">
    <source>
        <dbReference type="PROSITE" id="PS51192"/>
    </source>
</evidence>
<evidence type="ECO:0000313" key="3">
    <source>
        <dbReference type="Proteomes" id="UP001017257"/>
    </source>
</evidence>
<evidence type="ECO:0000313" key="2">
    <source>
        <dbReference type="EMBL" id="UVF19234.1"/>
    </source>
</evidence>
<keyword evidence="2" id="KW-0067">ATP-binding</keyword>
<accession>A0ABY5RSE0</accession>
<dbReference type="GO" id="GO:0004386">
    <property type="term" value="F:helicase activity"/>
    <property type="evidence" value="ECO:0007669"/>
    <property type="project" value="UniProtKB-KW"/>
</dbReference>
<organism evidence="2 3">
    <name type="scientific">Microvirga terrae</name>
    <dbReference type="NCBI Taxonomy" id="2740529"/>
    <lineage>
        <taxon>Bacteria</taxon>
        <taxon>Pseudomonadati</taxon>
        <taxon>Pseudomonadota</taxon>
        <taxon>Alphaproteobacteria</taxon>
        <taxon>Hyphomicrobiales</taxon>
        <taxon>Methylobacteriaceae</taxon>
        <taxon>Microvirga</taxon>
    </lineage>
</organism>
<dbReference type="InterPro" id="IPR014001">
    <property type="entry name" value="Helicase_ATP-bd"/>
</dbReference>
<dbReference type="RefSeq" id="WP_259060292.1">
    <property type="nucleotide sequence ID" value="NZ_CP102845.1"/>
</dbReference>
<dbReference type="SUPFAM" id="SSF52540">
    <property type="entry name" value="P-loop containing nucleoside triphosphate hydrolases"/>
    <property type="match status" value="1"/>
</dbReference>
<keyword evidence="2" id="KW-0547">Nucleotide-binding</keyword>
<dbReference type="PROSITE" id="PS51192">
    <property type="entry name" value="HELICASE_ATP_BIND_1"/>
    <property type="match status" value="1"/>
</dbReference>
<dbReference type="InterPro" id="IPR050742">
    <property type="entry name" value="Helicase_Restrict-Modif_Enz"/>
</dbReference>
<protein>
    <submittedName>
        <fullName evidence="2">DEAD/DEAH box helicase family protein</fullName>
    </submittedName>
</protein>
<keyword evidence="2" id="KW-0378">Hydrolase</keyword>
<dbReference type="PANTHER" id="PTHR47396">
    <property type="entry name" value="TYPE I RESTRICTION ENZYME ECOKI R PROTEIN"/>
    <property type="match status" value="1"/>
</dbReference>
<dbReference type="InterPro" id="IPR006935">
    <property type="entry name" value="Helicase/UvrB_N"/>
</dbReference>
<name>A0ABY5RSE0_9HYPH</name>
<dbReference type="Pfam" id="PF04851">
    <property type="entry name" value="ResIII"/>
    <property type="match status" value="1"/>
</dbReference>
<proteinExistence type="predicted"/>
<keyword evidence="2" id="KW-0347">Helicase</keyword>
<dbReference type="Gene3D" id="3.40.50.300">
    <property type="entry name" value="P-loop containing nucleotide triphosphate hydrolases"/>
    <property type="match status" value="1"/>
</dbReference>
<dbReference type="InterPro" id="IPR027417">
    <property type="entry name" value="P-loop_NTPase"/>
</dbReference>
<keyword evidence="3" id="KW-1185">Reference proteome</keyword>
<feature type="domain" description="Helicase ATP-binding" evidence="1">
    <location>
        <begin position="25"/>
        <end position="211"/>
    </location>
</feature>
<dbReference type="EMBL" id="CP102845">
    <property type="protein sequence ID" value="UVF19234.1"/>
    <property type="molecule type" value="Genomic_DNA"/>
</dbReference>
<dbReference type="Proteomes" id="UP001017257">
    <property type="component" value="Chromosome"/>
</dbReference>
<sequence length="332" mass="35143">MPTSSQKPLRAHQQALAGLVAAIAREEATGVTEILAAVMPGGGKSLLPVIAAARLIEAGYAERICWVVPRDSLRLQAEEAFTDPVWRAVLGHGLSVRAADNESNPSRGLAGYITTYQAIAAAPDLHLAELRRHRTLLVVDEVHHLPTLSEYEAVASASTGRAPSLNEDASAWSRALLPLLESAALRLLLSGTLERADGRRILWLPSRTGPDAGTQEVDLEAPGWAITGYSRAQAVAERAVLPITFGALDGEASWLQAGRTAMDDVRLAPIACPTPTRPRPPALPCSPLCGSALPRSCSRRPSGPHAISDHAGGLSGGWLPMRPSWVSASCSW</sequence>
<gene>
    <name evidence="2" type="ORF">HPT29_022815</name>
</gene>
<dbReference type="PANTHER" id="PTHR47396:SF1">
    <property type="entry name" value="ATP-DEPENDENT HELICASE IRC3-RELATED"/>
    <property type="match status" value="1"/>
</dbReference>